<dbReference type="NCBIfam" id="TIGR02241">
    <property type="entry name" value="conserved hypothetical phage tail region protein"/>
    <property type="match status" value="1"/>
</dbReference>
<proteinExistence type="predicted"/>
<dbReference type="EMBL" id="JAELXT010000021">
    <property type="protein sequence ID" value="MBJ6127189.1"/>
    <property type="molecule type" value="Genomic_DNA"/>
</dbReference>
<reference evidence="2" key="1">
    <citation type="submission" date="2020-12" db="EMBL/GenBank/DDBJ databases">
        <title>Hymenobacter sp.</title>
        <authorList>
            <person name="Kim M.K."/>
        </authorList>
    </citation>
    <scope>NUCLEOTIDE SEQUENCE [LARGE SCALE GENOMIC DNA]</scope>
    <source>
        <strain evidence="2">BT325</strain>
    </source>
</reference>
<dbReference type="InterPro" id="IPR011747">
    <property type="entry name" value="CHP02241"/>
</dbReference>
<dbReference type="PANTHER" id="PTHR38009">
    <property type="entry name" value="CONSERVED HYPOTHETICAL PHAGE TAIL PROTEIN"/>
    <property type="match status" value="1"/>
</dbReference>
<organism evidence="1 2">
    <name type="scientific">Microvirga splendida</name>
    <dbReference type="NCBI Taxonomy" id="2795727"/>
    <lineage>
        <taxon>Bacteria</taxon>
        <taxon>Pseudomonadati</taxon>
        <taxon>Pseudomonadota</taxon>
        <taxon>Alphaproteobacteria</taxon>
        <taxon>Hyphomicrobiales</taxon>
        <taxon>Methylobacteriaceae</taxon>
        <taxon>Microvirga</taxon>
    </lineage>
</organism>
<sequence length="141" mass="15878">MNTRVDPFMNFRFVVEFDHIQHGGFNKVKGVAREVKVETYHEGGENAYEHKLASNTTYGNLTLERGLADDFLSNWNQDASDGQVRRRDITVILRDGSANEVWRWLVASAFPVKWTGADLDGSGAQVLVESVEFAHHGIRKG</sequence>
<name>A0ABS0Y4I6_9HYPH</name>
<dbReference type="RefSeq" id="WP_199050417.1">
    <property type="nucleotide sequence ID" value="NZ_JAELXT010000021.1"/>
</dbReference>
<accession>A0ABS0Y4I6</accession>
<dbReference type="Proteomes" id="UP000620670">
    <property type="component" value="Unassembled WGS sequence"/>
</dbReference>
<evidence type="ECO:0000313" key="2">
    <source>
        <dbReference type="Proteomes" id="UP000620670"/>
    </source>
</evidence>
<protein>
    <submittedName>
        <fullName evidence="1">Phage tail protein</fullName>
    </submittedName>
</protein>
<evidence type="ECO:0000313" key="1">
    <source>
        <dbReference type="EMBL" id="MBJ6127189.1"/>
    </source>
</evidence>
<comment type="caution">
    <text evidence="1">The sequence shown here is derived from an EMBL/GenBank/DDBJ whole genome shotgun (WGS) entry which is preliminary data.</text>
</comment>
<dbReference type="InterPro" id="IPR010667">
    <property type="entry name" value="Phage_T4_Gp19"/>
</dbReference>
<gene>
    <name evidence="1" type="ORF">JAO75_17440</name>
</gene>
<keyword evidence="2" id="KW-1185">Reference proteome</keyword>
<dbReference type="PANTHER" id="PTHR38009:SF1">
    <property type="entry name" value="CONSERVED HYPOTHETICAL PHAGE TAIL PROTEIN"/>
    <property type="match status" value="1"/>
</dbReference>
<dbReference type="Pfam" id="PF06841">
    <property type="entry name" value="Phage_T4_gp19"/>
    <property type="match status" value="1"/>
</dbReference>